<dbReference type="InterPro" id="IPR044068">
    <property type="entry name" value="CB"/>
</dbReference>
<dbReference type="PROSITE" id="PS51898">
    <property type="entry name" value="TYR_RECOMBINASE"/>
    <property type="match status" value="1"/>
</dbReference>
<evidence type="ECO:0000259" key="6">
    <source>
        <dbReference type="PROSITE" id="PS51898"/>
    </source>
</evidence>
<dbReference type="GO" id="GO:0006310">
    <property type="term" value="P:DNA recombination"/>
    <property type="evidence" value="ECO:0007669"/>
    <property type="project" value="UniProtKB-KW"/>
</dbReference>
<dbReference type="InterPro" id="IPR010998">
    <property type="entry name" value="Integrase_recombinase_N"/>
</dbReference>
<dbReference type="InterPro" id="IPR002104">
    <property type="entry name" value="Integrase_catalytic"/>
</dbReference>
<keyword evidence="3 5" id="KW-0238">DNA-binding</keyword>
<reference evidence="9" key="1">
    <citation type="submission" date="2019-10" db="EMBL/GenBank/DDBJ databases">
        <title>Lacipirellula parvula gen. nov., sp. nov., representing a lineage of planctomycetes widespread in freshwater anoxic habitats, and description of the family Lacipirellulaceae.</title>
        <authorList>
            <person name="Dedysh S.N."/>
            <person name="Kulichevskaya I.S."/>
            <person name="Beletsky A.V."/>
            <person name="Rakitin A.L."/>
            <person name="Mardanov A.V."/>
            <person name="Ivanova A.A."/>
            <person name="Saltykova V.X."/>
            <person name="Rijpstra W.I.C."/>
            <person name="Sinninghe Damste J.S."/>
            <person name="Ravin N.V."/>
        </authorList>
    </citation>
    <scope>NUCLEOTIDE SEQUENCE [LARGE SCALE GENOMIC DNA]</scope>
    <source>
        <strain evidence="9">PX69</strain>
    </source>
</reference>
<dbReference type="InterPro" id="IPR050090">
    <property type="entry name" value="Tyrosine_recombinase_XerCD"/>
</dbReference>
<sequence>MIATEAKADRLLQRILDEMVEARQYENKSAREMRRMIKRFDECFDAPLHANEVTLESIKRSIGLLLQGGMTLKSAKKVAQSVATVVRYADPTMLPRWQRIPLLFDGADADVAQPKDWPLVRIVNQLFVASGKRSKTTIVKYRQACRRYCRFAKSMQRASDVTPERLEEFRHWQLKQGYSEGTAEDGCDHVAAVVRTADAGILPPKYRRKLFADAKRPAFDDGEIGGTIEWIMLNEYFPMKQRIASKQTERMYAAATAKFSRFLERPATLADLDDLVVSRWLRSMRDDLAPATIAGYAKNIRAFWDWCARTEKMRRFPTFADPPIPRHIPRAWSIPQLNALLSACGRMEGAIAGVPAPLWWGCLLLVALDTGERRGALFQLAWEHYDPETGRLEAPAEIRKGRGKSAIYWLRAPSIEALAAIRPPKRELIFEWSSGAFDTYFRKLVELAGLPYEPHKSGLQKLRRSFATLVEANGGDATAALMHTARKVTEQSYLDTRLIDRPSPNLLLPSFTMSPDVPTEG</sequence>
<feature type="domain" description="Core-binding (CB)" evidence="7">
    <location>
        <begin position="233"/>
        <end position="308"/>
    </location>
</feature>
<dbReference type="Proteomes" id="UP000326837">
    <property type="component" value="Chromosome"/>
</dbReference>
<evidence type="ECO:0000313" key="9">
    <source>
        <dbReference type="Proteomes" id="UP000326837"/>
    </source>
</evidence>
<dbReference type="PANTHER" id="PTHR30349:SF41">
    <property type="entry name" value="INTEGRASE_RECOMBINASE PROTEIN MJ0367-RELATED"/>
    <property type="match status" value="1"/>
</dbReference>
<keyword evidence="2" id="KW-0229">DNA integration</keyword>
<gene>
    <name evidence="8" type="ORF">PLANPX_3255</name>
</gene>
<dbReference type="EMBL" id="AP021861">
    <property type="protein sequence ID" value="BBO33643.1"/>
    <property type="molecule type" value="Genomic_DNA"/>
</dbReference>
<dbReference type="KEGG" id="lpav:PLANPX_3255"/>
<comment type="similarity">
    <text evidence="1">Belongs to the 'phage' integrase family.</text>
</comment>
<dbReference type="AlphaFoldDB" id="A0A5K7XHE7"/>
<keyword evidence="4" id="KW-0233">DNA recombination</keyword>
<evidence type="ECO:0000256" key="5">
    <source>
        <dbReference type="PROSITE-ProRule" id="PRU01248"/>
    </source>
</evidence>
<keyword evidence="9" id="KW-1185">Reference proteome</keyword>
<dbReference type="SUPFAM" id="SSF56349">
    <property type="entry name" value="DNA breaking-rejoining enzymes"/>
    <property type="match status" value="1"/>
</dbReference>
<proteinExistence type="inferred from homology"/>
<protein>
    <recommendedName>
        <fullName evidence="10">Core-binding (CB) domain-containing protein</fullName>
    </recommendedName>
</protein>
<feature type="domain" description="Tyr recombinase" evidence="6">
    <location>
        <begin position="327"/>
        <end position="507"/>
    </location>
</feature>
<dbReference type="InterPro" id="IPR011010">
    <property type="entry name" value="DNA_brk_join_enz"/>
</dbReference>
<evidence type="ECO:0000256" key="2">
    <source>
        <dbReference type="ARBA" id="ARBA00022908"/>
    </source>
</evidence>
<dbReference type="GO" id="GO:0015074">
    <property type="term" value="P:DNA integration"/>
    <property type="evidence" value="ECO:0007669"/>
    <property type="project" value="UniProtKB-KW"/>
</dbReference>
<evidence type="ECO:0000256" key="3">
    <source>
        <dbReference type="ARBA" id="ARBA00023125"/>
    </source>
</evidence>
<dbReference type="Gene3D" id="1.10.443.10">
    <property type="entry name" value="Intergrase catalytic core"/>
    <property type="match status" value="1"/>
</dbReference>
<evidence type="ECO:0008006" key="10">
    <source>
        <dbReference type="Google" id="ProtNLM"/>
    </source>
</evidence>
<dbReference type="InterPro" id="IPR013762">
    <property type="entry name" value="Integrase-like_cat_sf"/>
</dbReference>
<accession>A0A5K7XHE7</accession>
<dbReference type="PROSITE" id="PS51900">
    <property type="entry name" value="CB"/>
    <property type="match status" value="1"/>
</dbReference>
<evidence type="ECO:0000259" key="7">
    <source>
        <dbReference type="PROSITE" id="PS51900"/>
    </source>
</evidence>
<dbReference type="Gene3D" id="1.10.150.130">
    <property type="match status" value="2"/>
</dbReference>
<organism evidence="8 9">
    <name type="scientific">Lacipirellula parvula</name>
    <dbReference type="NCBI Taxonomy" id="2650471"/>
    <lineage>
        <taxon>Bacteria</taxon>
        <taxon>Pseudomonadati</taxon>
        <taxon>Planctomycetota</taxon>
        <taxon>Planctomycetia</taxon>
        <taxon>Pirellulales</taxon>
        <taxon>Lacipirellulaceae</taxon>
        <taxon>Lacipirellula</taxon>
    </lineage>
</organism>
<dbReference type="PANTHER" id="PTHR30349">
    <property type="entry name" value="PHAGE INTEGRASE-RELATED"/>
    <property type="match status" value="1"/>
</dbReference>
<name>A0A5K7XHE7_9BACT</name>
<dbReference type="GO" id="GO:0003677">
    <property type="term" value="F:DNA binding"/>
    <property type="evidence" value="ECO:0007669"/>
    <property type="project" value="UniProtKB-UniRule"/>
</dbReference>
<evidence type="ECO:0000256" key="1">
    <source>
        <dbReference type="ARBA" id="ARBA00008857"/>
    </source>
</evidence>
<evidence type="ECO:0000256" key="4">
    <source>
        <dbReference type="ARBA" id="ARBA00023172"/>
    </source>
</evidence>
<dbReference type="RefSeq" id="WP_152099377.1">
    <property type="nucleotide sequence ID" value="NZ_AP021861.1"/>
</dbReference>
<evidence type="ECO:0000313" key="8">
    <source>
        <dbReference type="EMBL" id="BBO33643.1"/>
    </source>
</evidence>